<proteinExistence type="predicted"/>
<feature type="transmembrane region" description="Helical" evidence="1">
    <location>
        <begin position="46"/>
        <end position="63"/>
    </location>
</feature>
<gene>
    <name evidence="3" type="ORF">C436_20393</name>
</gene>
<feature type="transmembrane region" description="Helical" evidence="1">
    <location>
        <begin position="145"/>
        <end position="163"/>
    </location>
</feature>
<keyword evidence="4" id="KW-1185">Reference proteome</keyword>
<protein>
    <submittedName>
        <fullName evidence="3">Membrane protein</fullName>
    </submittedName>
</protein>
<name>M0JI09_9EURY</name>
<dbReference type="AlphaFoldDB" id="M0JI09"/>
<dbReference type="InterPro" id="IPR011674">
    <property type="entry name" value="DUF1616"/>
</dbReference>
<evidence type="ECO:0000313" key="4">
    <source>
        <dbReference type="Proteomes" id="UP000011659"/>
    </source>
</evidence>
<accession>M0JI09</accession>
<dbReference type="PATRIC" id="fig|662476.7.peg.4059"/>
<reference evidence="3 4" key="1">
    <citation type="journal article" date="2014" name="PLoS Genet.">
        <title>Phylogenetically driven sequencing of extremely halophilic archaea reveals strategies for static and dynamic osmo-response.</title>
        <authorList>
            <person name="Becker E.A."/>
            <person name="Seitzer P.M."/>
            <person name="Tritt A."/>
            <person name="Larsen D."/>
            <person name="Krusor M."/>
            <person name="Yao A.I."/>
            <person name="Wu D."/>
            <person name="Madern D."/>
            <person name="Eisen J.A."/>
            <person name="Darling A.E."/>
            <person name="Facciotti M.T."/>
        </authorList>
    </citation>
    <scope>NUCLEOTIDE SEQUENCE [LARGE SCALE GENOMIC DNA]</scope>
    <source>
        <strain evidence="3 4">ATCC 33800</strain>
    </source>
</reference>
<keyword evidence="1" id="KW-0472">Membrane</keyword>
<feature type="transmembrane region" description="Helical" evidence="1">
    <location>
        <begin position="196"/>
        <end position="217"/>
    </location>
</feature>
<comment type="caution">
    <text evidence="3">The sequence shown here is derived from an EMBL/GenBank/DDBJ whole genome shotgun (WGS) entry which is preliminary data.</text>
</comment>
<dbReference type="EMBL" id="AOLR01000057">
    <property type="protein sequence ID" value="EMA08762.1"/>
    <property type="molecule type" value="Genomic_DNA"/>
</dbReference>
<keyword evidence="1" id="KW-0812">Transmembrane</keyword>
<sequence length="360" mass="38747">MQISLGPVGPKSVSMSRVARVVSIPIYEGDTVADSVRSLVPQLADVWVVLGLLAVSNVALLLIPSPVRLMLAGVFLCLLPGYALTTLVFPAQRGRETAKSLRKNLKNGALGDGERAALSLGLSSALIPLLGMGMAAAALPLTLQNILLVATAFVVVAIAGGTVRRLQKASDKRYKAPFWYWLSEVYQLFQGNTVDIVLNIGLAVVIIAAMSTFTVALTTPQGGVEYTETSLLTESPDGELVAGNYPTEFGPGGQADLVLRVSNHEGKNMVYTVVVQLQRLESERDSEGDRAVTARSRLLRDSQQVEAGNTWDYDHTVTPIMFGEDLRVVYLIYADVPPENPTTDNAYRYLSLSINVTEPA</sequence>
<evidence type="ECO:0000256" key="1">
    <source>
        <dbReference type="SAM" id="Phobius"/>
    </source>
</evidence>
<dbReference type="Pfam" id="PF07760">
    <property type="entry name" value="DUF1616"/>
    <property type="match status" value="1"/>
</dbReference>
<evidence type="ECO:0000313" key="3">
    <source>
        <dbReference type="EMBL" id="EMA08762.1"/>
    </source>
</evidence>
<organism evidence="3 4">
    <name type="scientific">Haloarcula marismortui ATCC 33800</name>
    <dbReference type="NCBI Taxonomy" id="662476"/>
    <lineage>
        <taxon>Archaea</taxon>
        <taxon>Methanobacteriati</taxon>
        <taxon>Methanobacteriota</taxon>
        <taxon>Stenosarchaea group</taxon>
        <taxon>Halobacteria</taxon>
        <taxon>Halobacteriales</taxon>
        <taxon>Haloarculaceae</taxon>
        <taxon>Haloarcula</taxon>
    </lineage>
</organism>
<feature type="transmembrane region" description="Helical" evidence="1">
    <location>
        <begin position="69"/>
        <end position="89"/>
    </location>
</feature>
<dbReference type="Proteomes" id="UP000011659">
    <property type="component" value="Unassembled WGS sequence"/>
</dbReference>
<feature type="domain" description="DUF1616" evidence="2">
    <location>
        <begin position="47"/>
        <end position="355"/>
    </location>
</feature>
<evidence type="ECO:0000259" key="2">
    <source>
        <dbReference type="Pfam" id="PF07760"/>
    </source>
</evidence>
<keyword evidence="1" id="KW-1133">Transmembrane helix</keyword>